<keyword evidence="2" id="KW-0238">DNA-binding</keyword>
<proteinExistence type="predicted"/>
<comment type="subcellular location">
    <subcellularLocation>
        <location evidence="1">Nucleus</location>
    </subcellularLocation>
</comment>
<dbReference type="AlphaFoldDB" id="A0AAD9RA71"/>
<feature type="compositionally biased region" description="Acidic residues" evidence="3">
    <location>
        <begin position="264"/>
        <end position="275"/>
    </location>
</feature>
<dbReference type="SUPFAM" id="SSF46689">
    <property type="entry name" value="Homeodomain-like"/>
    <property type="match status" value="1"/>
</dbReference>
<evidence type="ECO:0000256" key="2">
    <source>
        <dbReference type="ARBA" id="ARBA00023125"/>
    </source>
</evidence>
<accession>A0AAD9RA71</accession>
<dbReference type="InterPro" id="IPR009057">
    <property type="entry name" value="Homeodomain-like_sf"/>
</dbReference>
<dbReference type="GO" id="GO:0005634">
    <property type="term" value="C:nucleus"/>
    <property type="evidence" value="ECO:0007669"/>
    <property type="project" value="UniProtKB-SubCell"/>
</dbReference>
<gene>
    <name evidence="5" type="ORF">KPH14_007358</name>
</gene>
<dbReference type="Gene3D" id="1.10.10.60">
    <property type="entry name" value="Homeodomain-like"/>
    <property type="match status" value="1"/>
</dbReference>
<evidence type="ECO:0000313" key="6">
    <source>
        <dbReference type="Proteomes" id="UP001258017"/>
    </source>
</evidence>
<evidence type="ECO:0000313" key="5">
    <source>
        <dbReference type="EMBL" id="KAK2575999.1"/>
    </source>
</evidence>
<dbReference type="Proteomes" id="UP001258017">
    <property type="component" value="Unassembled WGS sequence"/>
</dbReference>
<feature type="region of interest" description="Disordered" evidence="3">
    <location>
        <begin position="255"/>
        <end position="275"/>
    </location>
</feature>
<dbReference type="PANTHER" id="PTHR19303">
    <property type="entry name" value="TRANSPOSON"/>
    <property type="match status" value="1"/>
</dbReference>
<sequence length="275" mass="31486">MEKILSIWIDESTKQQIPLDGNIIKQKALKIYNCLKKNGESPVEPEFVASKGWFERFKKRFVLRSIRIQGESASVDNEVVRNYPEELQKFIAEHGFLPHQVFNVDETDLWWKHLSNRTTISDKEKTAPSLDAKVVAEDSEDATAADLTNQDLLVEKEEDKANLMEMTMEVNQTDSEENTSSDENSEIPNLTLTSIRKGINLAEELASYFLNVDPSIERSTQFKRELQQCLTPYYELYKNLSSDSEQIPNADFVKKEDGMQSLDAAEESSVEEGKY</sequence>
<organism evidence="5 6">
    <name type="scientific">Odynerus spinipes</name>
    <dbReference type="NCBI Taxonomy" id="1348599"/>
    <lineage>
        <taxon>Eukaryota</taxon>
        <taxon>Metazoa</taxon>
        <taxon>Ecdysozoa</taxon>
        <taxon>Arthropoda</taxon>
        <taxon>Hexapoda</taxon>
        <taxon>Insecta</taxon>
        <taxon>Pterygota</taxon>
        <taxon>Neoptera</taxon>
        <taxon>Endopterygota</taxon>
        <taxon>Hymenoptera</taxon>
        <taxon>Apocrita</taxon>
        <taxon>Aculeata</taxon>
        <taxon>Vespoidea</taxon>
        <taxon>Vespidae</taxon>
        <taxon>Eumeninae</taxon>
        <taxon>Odynerus</taxon>
    </lineage>
</organism>
<dbReference type="SMART" id="SM00674">
    <property type="entry name" value="CENPB"/>
    <property type="match status" value="1"/>
</dbReference>
<dbReference type="PROSITE" id="PS51253">
    <property type="entry name" value="HTH_CENPB"/>
    <property type="match status" value="1"/>
</dbReference>
<evidence type="ECO:0000256" key="1">
    <source>
        <dbReference type="ARBA" id="ARBA00004123"/>
    </source>
</evidence>
<keyword evidence="6" id="KW-1185">Reference proteome</keyword>
<evidence type="ECO:0000259" key="4">
    <source>
        <dbReference type="PROSITE" id="PS51253"/>
    </source>
</evidence>
<dbReference type="Pfam" id="PF03221">
    <property type="entry name" value="HTH_Tnp_Tc5"/>
    <property type="match status" value="1"/>
</dbReference>
<dbReference type="InterPro" id="IPR050863">
    <property type="entry name" value="CenT-Element_Derived"/>
</dbReference>
<name>A0AAD9RA71_9HYME</name>
<dbReference type="GO" id="GO:0003677">
    <property type="term" value="F:DNA binding"/>
    <property type="evidence" value="ECO:0007669"/>
    <property type="project" value="UniProtKB-KW"/>
</dbReference>
<comment type="caution">
    <text evidence="5">The sequence shown here is derived from an EMBL/GenBank/DDBJ whole genome shotgun (WGS) entry which is preliminary data.</text>
</comment>
<dbReference type="PANTHER" id="PTHR19303:SF26">
    <property type="entry name" value="TIGGER TRANSPOSABLE ELEMENT-DERIVED PROTEIN 1"/>
    <property type="match status" value="1"/>
</dbReference>
<protein>
    <recommendedName>
        <fullName evidence="4">HTH CENPB-type domain-containing protein</fullName>
    </recommendedName>
</protein>
<dbReference type="EMBL" id="JAIFRP010004408">
    <property type="protein sequence ID" value="KAK2575999.1"/>
    <property type="molecule type" value="Genomic_DNA"/>
</dbReference>
<reference evidence="5" key="2">
    <citation type="journal article" date="2023" name="Commun. Biol.">
        <title>Intrasexual cuticular hydrocarbon dimorphism in a wasp sheds light on hydrocarbon biosynthesis genes in Hymenoptera.</title>
        <authorList>
            <person name="Moris V.C."/>
            <person name="Podsiadlowski L."/>
            <person name="Martin S."/>
            <person name="Oeyen J.P."/>
            <person name="Donath A."/>
            <person name="Petersen M."/>
            <person name="Wilbrandt J."/>
            <person name="Misof B."/>
            <person name="Liedtke D."/>
            <person name="Thamm M."/>
            <person name="Scheiner R."/>
            <person name="Schmitt T."/>
            <person name="Niehuis O."/>
        </authorList>
    </citation>
    <scope>NUCLEOTIDE SEQUENCE</scope>
    <source>
        <strain evidence="5">GBR_01_08_01A</strain>
    </source>
</reference>
<feature type="domain" description="HTH CENPB-type" evidence="4">
    <location>
        <begin position="1"/>
        <end position="67"/>
    </location>
</feature>
<evidence type="ECO:0000256" key="3">
    <source>
        <dbReference type="SAM" id="MobiDB-lite"/>
    </source>
</evidence>
<reference evidence="5" key="1">
    <citation type="submission" date="2021-08" db="EMBL/GenBank/DDBJ databases">
        <authorList>
            <person name="Misof B."/>
            <person name="Oliver O."/>
            <person name="Podsiadlowski L."/>
            <person name="Donath A."/>
            <person name="Peters R."/>
            <person name="Mayer C."/>
            <person name="Rust J."/>
            <person name="Gunkel S."/>
            <person name="Lesny P."/>
            <person name="Martin S."/>
            <person name="Oeyen J.P."/>
            <person name="Petersen M."/>
            <person name="Panagiotis P."/>
            <person name="Wilbrandt J."/>
            <person name="Tanja T."/>
        </authorList>
    </citation>
    <scope>NUCLEOTIDE SEQUENCE</scope>
    <source>
        <strain evidence="5">GBR_01_08_01A</strain>
        <tissue evidence="5">Thorax + abdomen</tissue>
    </source>
</reference>
<dbReference type="InterPro" id="IPR006600">
    <property type="entry name" value="HTH_CenpB_DNA-bd_dom"/>
</dbReference>